<dbReference type="Gene3D" id="3.10.310.70">
    <property type="match status" value="1"/>
</dbReference>
<dbReference type="InterPro" id="IPR033932">
    <property type="entry name" value="YtcJ-like"/>
</dbReference>
<evidence type="ECO:0000259" key="2">
    <source>
        <dbReference type="Pfam" id="PF07969"/>
    </source>
</evidence>
<name>A0A972VVT1_9GAMM</name>
<dbReference type="GO" id="GO:0016810">
    <property type="term" value="F:hydrolase activity, acting on carbon-nitrogen (but not peptide) bonds"/>
    <property type="evidence" value="ECO:0007669"/>
    <property type="project" value="InterPro"/>
</dbReference>
<dbReference type="Proteomes" id="UP000754644">
    <property type="component" value="Unassembled WGS sequence"/>
</dbReference>
<dbReference type="InterPro" id="IPR032466">
    <property type="entry name" value="Metal_Hydrolase"/>
</dbReference>
<keyword evidence="1" id="KW-0732">Signal</keyword>
<dbReference type="PANTHER" id="PTHR22642:SF2">
    <property type="entry name" value="PROTEIN LONG AFTER FAR-RED 3"/>
    <property type="match status" value="1"/>
</dbReference>
<feature type="signal peptide" evidence="1">
    <location>
        <begin position="1"/>
        <end position="19"/>
    </location>
</feature>
<dbReference type="SUPFAM" id="SSF51556">
    <property type="entry name" value="Metallo-dependent hydrolases"/>
    <property type="match status" value="1"/>
</dbReference>
<dbReference type="Gene3D" id="2.30.40.10">
    <property type="entry name" value="Urease, subunit C, domain 1"/>
    <property type="match status" value="1"/>
</dbReference>
<feature type="domain" description="Amidohydrolase 3" evidence="2">
    <location>
        <begin position="78"/>
        <end position="567"/>
    </location>
</feature>
<dbReference type="Gene3D" id="3.20.20.140">
    <property type="entry name" value="Metal-dependent hydrolases"/>
    <property type="match status" value="1"/>
</dbReference>
<dbReference type="Pfam" id="PF07969">
    <property type="entry name" value="Amidohydro_3"/>
    <property type="match status" value="1"/>
</dbReference>
<reference evidence="3" key="1">
    <citation type="submission" date="2020-05" db="EMBL/GenBank/DDBJ databases">
        <title>Sulfur intermediates as new biogeochemical hubs in an aquatic model microbial ecosystem.</title>
        <authorList>
            <person name="Vigneron A."/>
        </authorList>
    </citation>
    <scope>NUCLEOTIDE SEQUENCE</scope>
    <source>
        <strain evidence="3">Bin.250</strain>
    </source>
</reference>
<dbReference type="InterPro" id="IPR011059">
    <property type="entry name" value="Metal-dep_hydrolase_composite"/>
</dbReference>
<dbReference type="InterPro" id="IPR013108">
    <property type="entry name" value="Amidohydro_3"/>
</dbReference>
<evidence type="ECO:0000256" key="1">
    <source>
        <dbReference type="SAM" id="SignalP"/>
    </source>
</evidence>
<evidence type="ECO:0000313" key="4">
    <source>
        <dbReference type="Proteomes" id="UP000754644"/>
    </source>
</evidence>
<evidence type="ECO:0000313" key="3">
    <source>
        <dbReference type="EMBL" id="NQV65179.1"/>
    </source>
</evidence>
<dbReference type="AlphaFoldDB" id="A0A972VVT1"/>
<organism evidence="3 4">
    <name type="scientific">SAR86 cluster bacterium</name>
    <dbReference type="NCBI Taxonomy" id="2030880"/>
    <lineage>
        <taxon>Bacteria</taxon>
        <taxon>Pseudomonadati</taxon>
        <taxon>Pseudomonadota</taxon>
        <taxon>Gammaproteobacteria</taxon>
        <taxon>SAR86 cluster</taxon>
    </lineage>
</organism>
<comment type="caution">
    <text evidence="3">The sequence shown here is derived from an EMBL/GenBank/DDBJ whole genome shotgun (WGS) entry which is preliminary data.</text>
</comment>
<feature type="chain" id="PRO_5036926106" evidence="1">
    <location>
        <begin position="20"/>
        <end position="571"/>
    </location>
</feature>
<gene>
    <name evidence="3" type="ORF">HQ497_07430</name>
</gene>
<sequence length="571" mass="61331">MIGLTGLRLAMFLPLLVLGGCDGSSLDADAGPQADIVFYGDNIITLSDQSGPTNFVAVKDDTIIFVGQRDDWDGRATEVVNLNDSALLPGFIDAHGHISFHGRVSAMANVSSPPVGPAEDMRGLVAELKRHMASKSLAAGDWVVGMGYDDSLLAEKRHPTITDLDEVSTSHPILLIHVSGHLAAVNSKALEIAGIDHNTPNPPGGVIRRMAGSQKPNGVLEETAGFSIQTLITSSADPMKQLHDGLLDYASYGITTAQEGAASEAAIKQLRSASKIKPFPIDVVAYQRVDARYLGDDTPALPILGDYENGFRVGGVKMILDGSPQGKTAYLTEPYTVPPEGAADDYRGYPIMAPESIDKLFAKFIGAGIPILAHANGDAAADLFVSGLQNAIDKDNVPDHRTVMIHAQTVREDQLSLMAKMKAIPSFFSAHTFYWGDWHRDSVLGTERASRISPTASSLEKGIIFTVHNDAPVVPPNMIRLLWATTNRITRSGQVLGEEQRISTLDAIKAITVNAAYQYFEEDIKGTIDVGKQADFVILSKNPLAIPTTELLDVTVERTIARGKTIFEIDG</sequence>
<dbReference type="EMBL" id="JABMOJ010000277">
    <property type="protein sequence ID" value="NQV65179.1"/>
    <property type="molecule type" value="Genomic_DNA"/>
</dbReference>
<proteinExistence type="predicted"/>
<protein>
    <submittedName>
        <fullName evidence="3">Amidohydrolase family protein</fullName>
    </submittedName>
</protein>
<dbReference type="SUPFAM" id="SSF51338">
    <property type="entry name" value="Composite domain of metallo-dependent hydrolases"/>
    <property type="match status" value="1"/>
</dbReference>
<accession>A0A972VVT1</accession>
<dbReference type="CDD" id="cd01300">
    <property type="entry name" value="YtcJ_like"/>
    <property type="match status" value="1"/>
</dbReference>
<dbReference type="PANTHER" id="PTHR22642">
    <property type="entry name" value="IMIDAZOLONEPROPIONASE"/>
    <property type="match status" value="1"/>
</dbReference>